<dbReference type="AlphaFoldDB" id="A0A4R9GHW1"/>
<dbReference type="EMBL" id="RQET01000004">
    <property type="protein sequence ID" value="TGK11961.1"/>
    <property type="molecule type" value="Genomic_DNA"/>
</dbReference>
<comment type="caution">
    <text evidence="1">The sequence shown here is derived from an EMBL/GenBank/DDBJ whole genome shotgun (WGS) entry which is preliminary data.</text>
</comment>
<keyword evidence="2" id="KW-1185">Reference proteome</keyword>
<accession>A0A4R9GHW1</accession>
<proteinExistence type="predicted"/>
<sequence length="109" mass="12347">MEEFPFTLSFHGGYGGEHLDLFLDLDGFSRLITFGAEASLWDRLQEGGKVSFLRKDDHRRVYLEFEGEIDGKGWIRILARGQVRVESKSKNIAGCREISASLQNGKLLL</sequence>
<dbReference type="RefSeq" id="WP_135767363.1">
    <property type="nucleotide sequence ID" value="NZ_RQET01000004.1"/>
</dbReference>
<dbReference type="Proteomes" id="UP000298458">
    <property type="component" value="Unassembled WGS sequence"/>
</dbReference>
<evidence type="ECO:0000313" key="1">
    <source>
        <dbReference type="EMBL" id="TGK11961.1"/>
    </source>
</evidence>
<organism evidence="1 2">
    <name type="scientific">Leptospira fletcheri</name>
    <dbReference type="NCBI Taxonomy" id="2484981"/>
    <lineage>
        <taxon>Bacteria</taxon>
        <taxon>Pseudomonadati</taxon>
        <taxon>Spirochaetota</taxon>
        <taxon>Spirochaetia</taxon>
        <taxon>Leptospirales</taxon>
        <taxon>Leptospiraceae</taxon>
        <taxon>Leptospira</taxon>
    </lineage>
</organism>
<protein>
    <submittedName>
        <fullName evidence="1">Uncharacterized protein</fullName>
    </submittedName>
</protein>
<dbReference type="OrthoDB" id="334028at2"/>
<reference evidence="1" key="1">
    <citation type="journal article" date="2019" name="PLoS Negl. Trop. Dis.">
        <title>Revisiting the worldwide diversity of Leptospira species in the environment.</title>
        <authorList>
            <person name="Vincent A.T."/>
            <person name="Schiettekatte O."/>
            <person name="Bourhy P."/>
            <person name="Veyrier F.J."/>
            <person name="Picardeau M."/>
        </authorList>
    </citation>
    <scope>NUCLEOTIDE SEQUENCE [LARGE SCALE GENOMIC DNA]</scope>
    <source>
        <strain evidence="1">SSW15</strain>
    </source>
</reference>
<evidence type="ECO:0000313" key="2">
    <source>
        <dbReference type="Proteomes" id="UP000298458"/>
    </source>
</evidence>
<name>A0A4R9GHW1_9LEPT</name>
<gene>
    <name evidence="1" type="ORF">EHO60_06665</name>
</gene>